<dbReference type="VEuPathDB" id="FungiDB:PV07_11970"/>
<gene>
    <name evidence="2" type="ORF">PV07_11970</name>
</gene>
<dbReference type="Proteomes" id="UP000054466">
    <property type="component" value="Unassembled WGS sequence"/>
</dbReference>
<feature type="region of interest" description="Disordered" evidence="1">
    <location>
        <begin position="242"/>
        <end position="261"/>
    </location>
</feature>
<protein>
    <submittedName>
        <fullName evidence="2">Uncharacterized protein</fullName>
    </submittedName>
</protein>
<evidence type="ECO:0000313" key="2">
    <source>
        <dbReference type="EMBL" id="KIW23797.1"/>
    </source>
</evidence>
<proteinExistence type="predicted"/>
<dbReference type="AlphaFoldDB" id="A0A0D2AFY3"/>
<dbReference type="OrthoDB" id="5410365at2759"/>
<dbReference type="RefSeq" id="XP_016244013.1">
    <property type="nucleotide sequence ID" value="XM_016399451.1"/>
</dbReference>
<name>A0A0D2AFY3_9EURO</name>
<keyword evidence="3" id="KW-1185">Reference proteome</keyword>
<sequence length="299" mass="33587">MDNLYFVLPYPLHGNVVSSLMCRVVANPLNPGRKFIPNLDEPSPLVLSEVLPNLLPDPIAVEPTASMTSGMNTTLKARLEQLFSYTNKTNTTQSFELKAQIQRYTLTQNDWKFRKLLENDRFAQEVTQLVRENGGKAYMVSAFLTCEESTWMRSTKDRSSHSGQAKFGTTDGNATKVEASGAVVKNAGHRREGEITDKLVFAIAYDVIGTEWYFEWNAKWFPQLKTKIVLKSELRADWHQLSMGKEEEEEEVLDDGDEGDDKKRVSAANLILAGMSKEAYDLLQTSNPDGEAKDSEHGP</sequence>
<feature type="compositionally biased region" description="Acidic residues" evidence="1">
    <location>
        <begin position="246"/>
        <end position="259"/>
    </location>
</feature>
<evidence type="ECO:0000256" key="1">
    <source>
        <dbReference type="SAM" id="MobiDB-lite"/>
    </source>
</evidence>
<accession>A0A0D2AFY3</accession>
<reference evidence="2 3" key="1">
    <citation type="submission" date="2015-01" db="EMBL/GenBank/DDBJ databases">
        <title>The Genome Sequence of Cladophialophora immunda CBS83496.</title>
        <authorList>
            <consortium name="The Broad Institute Genomics Platform"/>
            <person name="Cuomo C."/>
            <person name="de Hoog S."/>
            <person name="Gorbushina A."/>
            <person name="Stielow B."/>
            <person name="Teixiera M."/>
            <person name="Abouelleil A."/>
            <person name="Chapman S.B."/>
            <person name="Priest M."/>
            <person name="Young S.K."/>
            <person name="Wortman J."/>
            <person name="Nusbaum C."/>
            <person name="Birren B."/>
        </authorList>
    </citation>
    <scope>NUCLEOTIDE SEQUENCE [LARGE SCALE GENOMIC DNA]</scope>
    <source>
        <strain evidence="2 3">CBS 83496</strain>
    </source>
</reference>
<evidence type="ECO:0000313" key="3">
    <source>
        <dbReference type="Proteomes" id="UP000054466"/>
    </source>
</evidence>
<dbReference type="EMBL" id="KN847046">
    <property type="protein sequence ID" value="KIW23797.1"/>
    <property type="molecule type" value="Genomic_DNA"/>
</dbReference>
<organism evidence="2 3">
    <name type="scientific">Cladophialophora immunda</name>
    <dbReference type="NCBI Taxonomy" id="569365"/>
    <lineage>
        <taxon>Eukaryota</taxon>
        <taxon>Fungi</taxon>
        <taxon>Dikarya</taxon>
        <taxon>Ascomycota</taxon>
        <taxon>Pezizomycotina</taxon>
        <taxon>Eurotiomycetes</taxon>
        <taxon>Chaetothyriomycetidae</taxon>
        <taxon>Chaetothyriales</taxon>
        <taxon>Herpotrichiellaceae</taxon>
        <taxon>Cladophialophora</taxon>
    </lineage>
</organism>
<dbReference type="HOGENOM" id="CLU_930676_0_0_1"/>
<dbReference type="GeneID" id="27351164"/>